<dbReference type="Gene3D" id="3.40.50.620">
    <property type="entry name" value="HUPs"/>
    <property type="match status" value="1"/>
</dbReference>
<comment type="similarity">
    <text evidence="3 11">Belongs to the NadD family.</text>
</comment>
<dbReference type="GO" id="GO:0004515">
    <property type="term" value="F:nicotinate-nucleotide adenylyltransferase activity"/>
    <property type="evidence" value="ECO:0007669"/>
    <property type="project" value="UniProtKB-EC"/>
</dbReference>
<dbReference type="PANTHER" id="PTHR39321:SF3">
    <property type="entry name" value="PHOSPHOPANTETHEINE ADENYLYLTRANSFERASE"/>
    <property type="match status" value="1"/>
</dbReference>
<comment type="pathway">
    <text evidence="2 11">Cofactor biosynthesis; NAD(+) biosynthesis; deamido-NAD(+) from nicotinate D-ribonucleotide: step 1/1.</text>
</comment>
<evidence type="ECO:0000256" key="9">
    <source>
        <dbReference type="ARBA" id="ARBA00023027"/>
    </source>
</evidence>
<protein>
    <recommendedName>
        <fullName evidence="11">Probable nicotinate-nucleotide adenylyltransferase</fullName>
        <ecNumber evidence="11">2.7.7.18</ecNumber>
    </recommendedName>
    <alternativeName>
        <fullName evidence="11">Deamido-NAD(+) diphosphorylase</fullName>
    </alternativeName>
    <alternativeName>
        <fullName evidence="11">Deamido-NAD(+) pyrophosphorylase</fullName>
    </alternativeName>
    <alternativeName>
        <fullName evidence="11">Nicotinate mononucleotide adenylyltransferase</fullName>
        <shortName evidence="11">NaMN adenylyltransferase</shortName>
    </alternativeName>
</protein>
<evidence type="ECO:0000256" key="6">
    <source>
        <dbReference type="ARBA" id="ARBA00022695"/>
    </source>
</evidence>
<keyword evidence="4 11" id="KW-0662">Pyridine nucleotide biosynthesis</keyword>
<dbReference type="NCBIfam" id="TIGR00125">
    <property type="entry name" value="cyt_tran_rel"/>
    <property type="match status" value="1"/>
</dbReference>
<name>A0ABM9NND9_9GAMM</name>
<keyword evidence="8 11" id="KW-0067">ATP-binding</keyword>
<evidence type="ECO:0000256" key="4">
    <source>
        <dbReference type="ARBA" id="ARBA00022642"/>
    </source>
</evidence>
<dbReference type="NCBIfam" id="NF000839">
    <property type="entry name" value="PRK00071.1-1"/>
    <property type="match status" value="1"/>
</dbReference>
<reference evidence="13" key="1">
    <citation type="submission" date="2024-04" db="EMBL/GenBank/DDBJ databases">
        <authorList>
            <person name="Manzano-Marin A."/>
            <person name="Manzano-Marin A."/>
            <person name="Alejandro Manzano Marin A."/>
        </authorList>
    </citation>
    <scope>NUCLEOTIDE SEQUENCE [LARGE SCALE GENOMIC DNA]</scope>
    <source>
        <strain evidence="13">TABTEA</strain>
    </source>
</reference>
<evidence type="ECO:0000256" key="5">
    <source>
        <dbReference type="ARBA" id="ARBA00022679"/>
    </source>
</evidence>
<evidence type="ECO:0000256" key="1">
    <source>
        <dbReference type="ARBA" id="ARBA00002324"/>
    </source>
</evidence>
<dbReference type="InterPro" id="IPR005248">
    <property type="entry name" value="NadD/NMNAT"/>
</dbReference>
<proteinExistence type="inferred from homology"/>
<evidence type="ECO:0000313" key="14">
    <source>
        <dbReference type="Proteomes" id="UP001497533"/>
    </source>
</evidence>
<dbReference type="CDD" id="cd02165">
    <property type="entry name" value="NMNAT"/>
    <property type="match status" value="1"/>
</dbReference>
<evidence type="ECO:0000256" key="8">
    <source>
        <dbReference type="ARBA" id="ARBA00022840"/>
    </source>
</evidence>
<comment type="catalytic activity">
    <reaction evidence="10 11">
        <text>nicotinate beta-D-ribonucleotide + ATP + H(+) = deamido-NAD(+) + diphosphate</text>
        <dbReference type="Rhea" id="RHEA:22860"/>
        <dbReference type="ChEBI" id="CHEBI:15378"/>
        <dbReference type="ChEBI" id="CHEBI:30616"/>
        <dbReference type="ChEBI" id="CHEBI:33019"/>
        <dbReference type="ChEBI" id="CHEBI:57502"/>
        <dbReference type="ChEBI" id="CHEBI:58437"/>
        <dbReference type="EC" id="2.7.7.18"/>
    </reaction>
</comment>
<dbReference type="EC" id="2.7.7.18" evidence="11"/>
<evidence type="ECO:0000313" key="13">
    <source>
        <dbReference type="EMBL" id="CAL1328990.1"/>
    </source>
</evidence>
<dbReference type="NCBIfam" id="TIGR00482">
    <property type="entry name" value="nicotinate (nicotinamide) nucleotide adenylyltransferase"/>
    <property type="match status" value="1"/>
</dbReference>
<dbReference type="Pfam" id="PF01467">
    <property type="entry name" value="CTP_transf_like"/>
    <property type="match status" value="1"/>
</dbReference>
<dbReference type="InterPro" id="IPR014729">
    <property type="entry name" value="Rossmann-like_a/b/a_fold"/>
</dbReference>
<evidence type="ECO:0000256" key="2">
    <source>
        <dbReference type="ARBA" id="ARBA00005019"/>
    </source>
</evidence>
<evidence type="ECO:0000256" key="10">
    <source>
        <dbReference type="ARBA" id="ARBA00048721"/>
    </source>
</evidence>
<comment type="function">
    <text evidence="1 11">Catalyzes the reversible adenylation of nicotinate mononucleotide (NaMN) to nicotinic acid adenine dinucleotide (NaAD).</text>
</comment>
<dbReference type="EMBL" id="OZ034688">
    <property type="protein sequence ID" value="CAL1328990.1"/>
    <property type="molecule type" value="Genomic_DNA"/>
</dbReference>
<keyword evidence="9 11" id="KW-0520">NAD</keyword>
<gene>
    <name evidence="11 13" type="primary">nadD</name>
    <name evidence="13" type="ORF">PRHACTZTBTEA_050</name>
</gene>
<sequence length="215" mass="25581">MKNILHTFFGGTFDPIHYGHIRPLENLAKQIGLNKINLLPNNITPNHKKPYANYKQRIEMINLAIKNRPLFKINLYEKKKITSYTIDTLINLRKKIGIKQPIIFIIGEDLLFSINTWKKWDKILNNCHLLVYPRNCYKKINNLKIKNWLFKNLINDNKRLKYFPNGYIFLAKTPLENISSTEIRQKIFLNKSCDSLTPKTVIQYIKQQNLYQKIY</sequence>
<dbReference type="Proteomes" id="UP001497533">
    <property type="component" value="Chromosome"/>
</dbReference>
<keyword evidence="6 11" id="KW-0548">Nucleotidyltransferase</keyword>
<feature type="domain" description="Cytidyltransferase-like" evidence="12">
    <location>
        <begin position="8"/>
        <end position="186"/>
    </location>
</feature>
<dbReference type="InterPro" id="IPR004821">
    <property type="entry name" value="Cyt_trans-like"/>
</dbReference>
<keyword evidence="5 11" id="KW-0808">Transferase</keyword>
<evidence type="ECO:0000259" key="12">
    <source>
        <dbReference type="Pfam" id="PF01467"/>
    </source>
</evidence>
<accession>A0ABM9NND9</accession>
<evidence type="ECO:0000256" key="11">
    <source>
        <dbReference type="HAMAP-Rule" id="MF_00244"/>
    </source>
</evidence>
<keyword evidence="7 11" id="KW-0547">Nucleotide-binding</keyword>
<evidence type="ECO:0000256" key="3">
    <source>
        <dbReference type="ARBA" id="ARBA00009014"/>
    </source>
</evidence>
<dbReference type="HAMAP" id="MF_00244">
    <property type="entry name" value="NaMN_adenylyltr"/>
    <property type="match status" value="1"/>
</dbReference>
<organism evidence="13 14">
    <name type="scientific">Candidatus Providencia siddallii</name>
    <dbReference type="NCBI Taxonomy" id="1715285"/>
    <lineage>
        <taxon>Bacteria</taxon>
        <taxon>Pseudomonadati</taxon>
        <taxon>Pseudomonadota</taxon>
        <taxon>Gammaproteobacteria</taxon>
        <taxon>Enterobacterales</taxon>
        <taxon>Morganellaceae</taxon>
        <taxon>Providencia</taxon>
    </lineage>
</organism>
<dbReference type="PANTHER" id="PTHR39321">
    <property type="entry name" value="NICOTINATE-NUCLEOTIDE ADENYLYLTRANSFERASE-RELATED"/>
    <property type="match status" value="1"/>
</dbReference>
<keyword evidence="14" id="KW-1185">Reference proteome</keyword>
<evidence type="ECO:0000256" key="7">
    <source>
        <dbReference type="ARBA" id="ARBA00022741"/>
    </source>
</evidence>
<dbReference type="SUPFAM" id="SSF52374">
    <property type="entry name" value="Nucleotidylyl transferase"/>
    <property type="match status" value="1"/>
</dbReference>